<feature type="region of interest" description="Disordered" evidence="3">
    <location>
        <begin position="1"/>
        <end position="134"/>
    </location>
</feature>
<feature type="transmembrane region" description="Helical" evidence="4">
    <location>
        <begin position="590"/>
        <end position="611"/>
    </location>
</feature>
<feature type="transmembrane region" description="Helical" evidence="4">
    <location>
        <begin position="448"/>
        <end position="471"/>
    </location>
</feature>
<dbReference type="InterPro" id="IPR050327">
    <property type="entry name" value="Proton-linked_MCT"/>
</dbReference>
<sequence length="719" mass="76763">MTNSSFPRGPPGADSKTSELTLGFEQTSPNNSKSVPITEPPPTASISTGSSTTNPTPKDITPKMPETAASRKAQVVPLLDGHDDPEPSSSNPSSSRPSDENHHHHQSSSIDSLTPLTPRVIPPSHHHHEDPSFSEDEALMTGTYALRSWLTVFGAWLAIFSSFGLLTVLSICQSYLSGENEQVASISDGTFAWVFSLYFVVSLGLGMYVGPLSDRFGARYMVLSGTVFLGVGMVVLACRSETWAILLAFGILSGLTSTFLFIPSLVTIHQFFGRSPQYYTFATSLATTAGPTAGIVFPYATRNLFHEVSWPWTIRTLGLVCFFLAVIANFLIRSPPSVRSPAPLVPTSPTLSSPGKKGKKSSPPGSVDSTSSMADGPSSANPSLMTTKPITTIHPSLTPFFLSPSYTLLFLSLLLIHLSIYTTTSYLPAISLFAEGYSFSSTFRTTTLAVNISSISGRLLAGLLSFGFPFFPSSSSSSTTHHLKSKSKSKIGSRITKRGLGPFNTTILFSLLATLTLLAILLPPLLHPGRTGMSSSRFTCFAVLFGVSSGAVLGVEPVLVSSSLLPVCATTNDKRERKDGGFGFGQYFGGLYTLISLASMAGIPIGAHLVTACRGRYWGLVVFVGVTFGVGMVGLVFVRRRVVVGMSSAKGAEAEAAAAAAVVGEGEGDEGDDGLRGVQVRKLFTAKGWWKEKKTWRELGGRVRRGWEEGWGVERICCV</sequence>
<comment type="caution">
    <text evidence="5">The sequence shown here is derived from an EMBL/GenBank/DDBJ whole genome shotgun (WGS) entry which is preliminary data.</text>
</comment>
<comment type="similarity">
    <text evidence="2">Belongs to the major facilitator superfamily. Monocarboxylate porter (TC 2.A.1.13) family.</text>
</comment>
<feature type="transmembrane region" description="Helical" evidence="4">
    <location>
        <begin position="500"/>
        <end position="522"/>
    </location>
</feature>
<gene>
    <name evidence="5" type="ORF">QR685DRAFT_580766</name>
</gene>
<dbReference type="InterPro" id="IPR036259">
    <property type="entry name" value="MFS_trans_sf"/>
</dbReference>
<feature type="transmembrane region" description="Helical" evidence="4">
    <location>
        <begin position="217"/>
        <end position="237"/>
    </location>
</feature>
<dbReference type="Gene3D" id="1.20.1250.20">
    <property type="entry name" value="MFS general substrate transporter like domains"/>
    <property type="match status" value="1"/>
</dbReference>
<keyword evidence="6" id="KW-1185">Reference proteome</keyword>
<feature type="compositionally biased region" description="Low complexity" evidence="3">
    <location>
        <begin position="87"/>
        <end position="96"/>
    </location>
</feature>
<feature type="compositionally biased region" description="Polar residues" evidence="3">
    <location>
        <begin position="44"/>
        <end position="56"/>
    </location>
</feature>
<dbReference type="PANTHER" id="PTHR11360:SF177">
    <property type="entry name" value="RIBOFLAVIN TRANSPORTER MCH5"/>
    <property type="match status" value="1"/>
</dbReference>
<reference evidence="5 6" key="1">
    <citation type="submission" date="2023-09" db="EMBL/GenBank/DDBJ databases">
        <title>Multi-omics analysis of a traditional fermented food reveals byproduct-associated fungal strains for waste-to-food upcycling.</title>
        <authorList>
            <consortium name="Lawrence Berkeley National Laboratory"/>
            <person name="Rekdal V.M."/>
            <person name="Villalobos-Escobedo J.M."/>
            <person name="Rodriguez-Valeron N."/>
            <person name="Garcia M.O."/>
            <person name="Vasquez D.P."/>
            <person name="Damayanti I."/>
            <person name="Sorensen P.M."/>
            <person name="Baidoo E.E."/>
            <person name="De Carvalho A.C."/>
            <person name="Riley R."/>
            <person name="Lipzen A."/>
            <person name="He G."/>
            <person name="Yan M."/>
            <person name="Haridas S."/>
            <person name="Daum C."/>
            <person name="Yoshinaga Y."/>
            <person name="Ng V."/>
            <person name="Grigoriev I.V."/>
            <person name="Munk R."/>
            <person name="Nuraida L."/>
            <person name="Wijaya C.H."/>
            <person name="Morales P.-C."/>
            <person name="Keasling J.D."/>
        </authorList>
    </citation>
    <scope>NUCLEOTIDE SEQUENCE [LARGE SCALE GENOMIC DNA]</scope>
    <source>
        <strain evidence="5 6">FGSC 2613</strain>
    </source>
</reference>
<feature type="transmembrane region" description="Helical" evidence="4">
    <location>
        <begin position="278"/>
        <end position="300"/>
    </location>
</feature>
<protein>
    <submittedName>
        <fullName evidence="5">Major facilitator superfamily domain-containing protein</fullName>
    </submittedName>
</protein>
<evidence type="ECO:0000313" key="6">
    <source>
        <dbReference type="Proteomes" id="UP001451303"/>
    </source>
</evidence>
<keyword evidence="4" id="KW-0812">Transmembrane</keyword>
<dbReference type="EMBL" id="JAVLET010000012">
    <property type="protein sequence ID" value="KAL0466638.1"/>
    <property type="molecule type" value="Genomic_DNA"/>
</dbReference>
<feature type="transmembrane region" description="Helical" evidence="4">
    <location>
        <begin position="149"/>
        <end position="171"/>
    </location>
</feature>
<evidence type="ECO:0000256" key="4">
    <source>
        <dbReference type="SAM" id="Phobius"/>
    </source>
</evidence>
<evidence type="ECO:0000256" key="1">
    <source>
        <dbReference type="ARBA" id="ARBA00004141"/>
    </source>
</evidence>
<proteinExistence type="inferred from homology"/>
<feature type="transmembrane region" description="Helical" evidence="4">
    <location>
        <begin position="243"/>
        <end position="266"/>
    </location>
</feature>
<dbReference type="Pfam" id="PF07690">
    <property type="entry name" value="MFS_1"/>
    <property type="match status" value="1"/>
</dbReference>
<comment type="subcellular location">
    <subcellularLocation>
        <location evidence="1">Membrane</location>
        <topology evidence="1">Multi-pass membrane protein</topology>
    </subcellularLocation>
</comment>
<keyword evidence="4" id="KW-0472">Membrane</keyword>
<feature type="transmembrane region" description="Helical" evidence="4">
    <location>
        <begin position="617"/>
        <end position="638"/>
    </location>
</feature>
<name>A0ABR3D451_NEUIN</name>
<evidence type="ECO:0000256" key="3">
    <source>
        <dbReference type="SAM" id="MobiDB-lite"/>
    </source>
</evidence>
<feature type="transmembrane region" description="Helical" evidence="4">
    <location>
        <begin position="191"/>
        <end position="210"/>
    </location>
</feature>
<feature type="transmembrane region" description="Helical" evidence="4">
    <location>
        <begin position="406"/>
        <end position="428"/>
    </location>
</feature>
<dbReference type="SUPFAM" id="SSF103473">
    <property type="entry name" value="MFS general substrate transporter"/>
    <property type="match status" value="1"/>
</dbReference>
<feature type="transmembrane region" description="Helical" evidence="4">
    <location>
        <begin position="312"/>
        <end position="332"/>
    </location>
</feature>
<feature type="compositionally biased region" description="Polar residues" evidence="3">
    <location>
        <begin position="18"/>
        <end position="35"/>
    </location>
</feature>
<feature type="compositionally biased region" description="Low complexity" evidence="3">
    <location>
        <begin position="340"/>
        <end position="372"/>
    </location>
</feature>
<feature type="transmembrane region" description="Helical" evidence="4">
    <location>
        <begin position="542"/>
        <end position="569"/>
    </location>
</feature>
<dbReference type="PANTHER" id="PTHR11360">
    <property type="entry name" value="MONOCARBOXYLATE TRANSPORTER"/>
    <property type="match status" value="1"/>
</dbReference>
<organism evidence="5 6">
    <name type="scientific">Neurospora intermedia</name>
    <dbReference type="NCBI Taxonomy" id="5142"/>
    <lineage>
        <taxon>Eukaryota</taxon>
        <taxon>Fungi</taxon>
        <taxon>Dikarya</taxon>
        <taxon>Ascomycota</taxon>
        <taxon>Pezizomycotina</taxon>
        <taxon>Sordariomycetes</taxon>
        <taxon>Sordariomycetidae</taxon>
        <taxon>Sordariales</taxon>
        <taxon>Sordariaceae</taxon>
        <taxon>Neurospora</taxon>
    </lineage>
</organism>
<dbReference type="InterPro" id="IPR011701">
    <property type="entry name" value="MFS"/>
</dbReference>
<evidence type="ECO:0000313" key="5">
    <source>
        <dbReference type="EMBL" id="KAL0466638.1"/>
    </source>
</evidence>
<dbReference type="Proteomes" id="UP001451303">
    <property type="component" value="Unassembled WGS sequence"/>
</dbReference>
<keyword evidence="4" id="KW-1133">Transmembrane helix</keyword>
<accession>A0ABR3D451</accession>
<feature type="region of interest" description="Disordered" evidence="3">
    <location>
        <begin position="340"/>
        <end position="382"/>
    </location>
</feature>
<evidence type="ECO:0000256" key="2">
    <source>
        <dbReference type="ARBA" id="ARBA00006727"/>
    </source>
</evidence>